<organism evidence="3 4">
    <name type="scientific">Durusdinium trenchii</name>
    <dbReference type="NCBI Taxonomy" id="1381693"/>
    <lineage>
        <taxon>Eukaryota</taxon>
        <taxon>Sar</taxon>
        <taxon>Alveolata</taxon>
        <taxon>Dinophyceae</taxon>
        <taxon>Suessiales</taxon>
        <taxon>Symbiodiniaceae</taxon>
        <taxon>Durusdinium</taxon>
    </lineage>
</organism>
<protein>
    <recommendedName>
        <fullName evidence="2">Nudix hydrolase domain-containing protein</fullName>
    </recommendedName>
</protein>
<evidence type="ECO:0000259" key="2">
    <source>
        <dbReference type="Pfam" id="PF00293"/>
    </source>
</evidence>
<dbReference type="Gene3D" id="3.90.79.10">
    <property type="entry name" value="Nucleoside Triphosphate Pyrophosphohydrolase"/>
    <property type="match status" value="1"/>
</dbReference>
<dbReference type="CDD" id="cd02883">
    <property type="entry name" value="NUDIX_Hydrolase"/>
    <property type="match status" value="1"/>
</dbReference>
<accession>A0ABP0LQ45</accession>
<name>A0ABP0LQ45_9DINO</name>
<dbReference type="SUPFAM" id="SSF55811">
    <property type="entry name" value="Nudix"/>
    <property type="match status" value="1"/>
</dbReference>
<comment type="caution">
    <text evidence="3">The sequence shown here is derived from an EMBL/GenBank/DDBJ whole genome shotgun (WGS) entry which is preliminary data.</text>
</comment>
<dbReference type="PROSITE" id="PS00893">
    <property type="entry name" value="NUDIX_BOX"/>
    <property type="match status" value="1"/>
</dbReference>
<dbReference type="InterPro" id="IPR000086">
    <property type="entry name" value="NUDIX_hydrolase_dom"/>
</dbReference>
<feature type="domain" description="Nudix hydrolase" evidence="2">
    <location>
        <begin position="10"/>
        <end position="52"/>
    </location>
</feature>
<keyword evidence="1" id="KW-0378">Hydrolase</keyword>
<proteinExistence type="predicted"/>
<keyword evidence="4" id="KW-1185">Reference proteome</keyword>
<dbReference type="Pfam" id="PF00293">
    <property type="entry name" value="NUDIX"/>
    <property type="match status" value="1"/>
</dbReference>
<dbReference type="InterPro" id="IPR015797">
    <property type="entry name" value="NUDIX_hydrolase-like_dom_sf"/>
</dbReference>
<dbReference type="InterPro" id="IPR020084">
    <property type="entry name" value="NUDIX_hydrolase_CS"/>
</dbReference>
<reference evidence="3 4" key="1">
    <citation type="submission" date="2024-02" db="EMBL/GenBank/DDBJ databases">
        <authorList>
            <person name="Chen Y."/>
            <person name="Shah S."/>
            <person name="Dougan E. K."/>
            <person name="Thang M."/>
            <person name="Chan C."/>
        </authorList>
    </citation>
    <scope>NUCLEOTIDE SEQUENCE [LARGE SCALE GENOMIC DNA]</scope>
</reference>
<dbReference type="Proteomes" id="UP001642484">
    <property type="component" value="Unassembled WGS sequence"/>
</dbReference>
<evidence type="ECO:0000256" key="1">
    <source>
        <dbReference type="ARBA" id="ARBA00022801"/>
    </source>
</evidence>
<evidence type="ECO:0000313" key="3">
    <source>
        <dbReference type="EMBL" id="CAK9041305.1"/>
    </source>
</evidence>
<evidence type="ECO:0000313" key="4">
    <source>
        <dbReference type="Proteomes" id="UP001642484"/>
    </source>
</evidence>
<dbReference type="EMBL" id="CAXAMN010013603">
    <property type="protein sequence ID" value="CAK9041305.1"/>
    <property type="molecule type" value="Genomic_DNA"/>
</dbReference>
<feature type="non-terminal residue" evidence="3">
    <location>
        <position position="58"/>
    </location>
</feature>
<sequence length="58" mass="6738">MLVIKLTYDGNKFDIPGGQTDWREPAMRTAERETWEESGYRVSIGQLLATVRNGFRIY</sequence>
<gene>
    <name evidence="3" type="ORF">CCMP2556_LOCUS22161</name>
</gene>